<feature type="compositionally biased region" description="Basic and acidic residues" evidence="1">
    <location>
        <begin position="20"/>
        <end position="33"/>
    </location>
</feature>
<feature type="region of interest" description="Disordered" evidence="1">
    <location>
        <begin position="20"/>
        <end position="46"/>
    </location>
</feature>
<evidence type="ECO:0000313" key="2">
    <source>
        <dbReference type="EMBL" id="PNY14802.1"/>
    </source>
</evidence>
<sequence>MAPSLLDKVVRVEILRKIGEGLQDRESGDRNTDRSGLQNLPANPDFWRGTGSFQNGDFGGYASFHGDAGRPTKKRFRTYSGTEEGCRIAESSDPTTWIAILTTMLLETT</sequence>
<accession>A0A2K3PHN1</accession>
<comment type="caution">
    <text evidence="2">The sequence shown here is derived from an EMBL/GenBank/DDBJ whole genome shotgun (WGS) entry which is preliminary data.</text>
</comment>
<protein>
    <submittedName>
        <fullName evidence="2">Uncharacterized protein</fullName>
    </submittedName>
</protein>
<evidence type="ECO:0000313" key="3">
    <source>
        <dbReference type="Proteomes" id="UP000236291"/>
    </source>
</evidence>
<proteinExistence type="predicted"/>
<evidence type="ECO:0000256" key="1">
    <source>
        <dbReference type="SAM" id="MobiDB-lite"/>
    </source>
</evidence>
<dbReference type="AlphaFoldDB" id="A0A2K3PHN1"/>
<dbReference type="EMBL" id="ASHM01007150">
    <property type="protein sequence ID" value="PNY14802.1"/>
    <property type="molecule type" value="Genomic_DNA"/>
</dbReference>
<gene>
    <name evidence="2" type="ORF">L195_g011489</name>
</gene>
<dbReference type="Proteomes" id="UP000236291">
    <property type="component" value="Unassembled WGS sequence"/>
</dbReference>
<name>A0A2K3PHN1_TRIPR</name>
<reference evidence="2 3" key="1">
    <citation type="journal article" date="2014" name="Am. J. Bot.">
        <title>Genome assembly and annotation for red clover (Trifolium pratense; Fabaceae).</title>
        <authorList>
            <person name="Istvanek J."/>
            <person name="Jaros M."/>
            <person name="Krenek A."/>
            <person name="Repkova J."/>
        </authorList>
    </citation>
    <scope>NUCLEOTIDE SEQUENCE [LARGE SCALE GENOMIC DNA]</scope>
    <source>
        <strain evidence="3">cv. Tatra</strain>
        <tissue evidence="2">Young leaves</tissue>
    </source>
</reference>
<reference evidence="2 3" key="2">
    <citation type="journal article" date="2017" name="Front. Plant Sci.">
        <title>Gene Classification and Mining of Molecular Markers Useful in Red Clover (Trifolium pratense) Breeding.</title>
        <authorList>
            <person name="Istvanek J."/>
            <person name="Dluhosova J."/>
            <person name="Dluhos P."/>
            <person name="Patkova L."/>
            <person name="Nedelnik J."/>
            <person name="Repkova J."/>
        </authorList>
    </citation>
    <scope>NUCLEOTIDE SEQUENCE [LARGE SCALE GENOMIC DNA]</scope>
    <source>
        <strain evidence="3">cv. Tatra</strain>
        <tissue evidence="2">Young leaves</tissue>
    </source>
</reference>
<organism evidence="2 3">
    <name type="scientific">Trifolium pratense</name>
    <name type="common">Red clover</name>
    <dbReference type="NCBI Taxonomy" id="57577"/>
    <lineage>
        <taxon>Eukaryota</taxon>
        <taxon>Viridiplantae</taxon>
        <taxon>Streptophyta</taxon>
        <taxon>Embryophyta</taxon>
        <taxon>Tracheophyta</taxon>
        <taxon>Spermatophyta</taxon>
        <taxon>Magnoliopsida</taxon>
        <taxon>eudicotyledons</taxon>
        <taxon>Gunneridae</taxon>
        <taxon>Pentapetalae</taxon>
        <taxon>rosids</taxon>
        <taxon>fabids</taxon>
        <taxon>Fabales</taxon>
        <taxon>Fabaceae</taxon>
        <taxon>Papilionoideae</taxon>
        <taxon>50 kb inversion clade</taxon>
        <taxon>NPAAA clade</taxon>
        <taxon>Hologalegina</taxon>
        <taxon>IRL clade</taxon>
        <taxon>Trifolieae</taxon>
        <taxon>Trifolium</taxon>
    </lineage>
</organism>